<dbReference type="Pfam" id="PF00106">
    <property type="entry name" value="adh_short"/>
    <property type="match status" value="1"/>
</dbReference>
<dbReference type="InterPro" id="IPR036291">
    <property type="entry name" value="NAD(P)-bd_dom_sf"/>
</dbReference>
<dbReference type="Gene3D" id="3.40.50.720">
    <property type="entry name" value="NAD(P)-binding Rossmann-like Domain"/>
    <property type="match status" value="1"/>
</dbReference>
<gene>
    <name evidence="1" type="ORF">GHT06_013136</name>
</gene>
<evidence type="ECO:0000313" key="1">
    <source>
        <dbReference type="EMBL" id="KAI9562171.1"/>
    </source>
</evidence>
<organism evidence="1 2">
    <name type="scientific">Daphnia sinensis</name>
    <dbReference type="NCBI Taxonomy" id="1820382"/>
    <lineage>
        <taxon>Eukaryota</taxon>
        <taxon>Metazoa</taxon>
        <taxon>Ecdysozoa</taxon>
        <taxon>Arthropoda</taxon>
        <taxon>Crustacea</taxon>
        <taxon>Branchiopoda</taxon>
        <taxon>Diplostraca</taxon>
        <taxon>Cladocera</taxon>
        <taxon>Anomopoda</taxon>
        <taxon>Daphniidae</taxon>
        <taxon>Daphnia</taxon>
        <taxon>Daphnia similis group</taxon>
    </lineage>
</organism>
<dbReference type="InterPro" id="IPR002347">
    <property type="entry name" value="SDR_fam"/>
</dbReference>
<dbReference type="CDD" id="cd05325">
    <property type="entry name" value="carb_red_sniffer_like_SDR_c"/>
    <property type="match status" value="1"/>
</dbReference>
<dbReference type="EMBL" id="WJBH02000003">
    <property type="protein sequence ID" value="KAI9562171.1"/>
    <property type="molecule type" value="Genomic_DNA"/>
</dbReference>
<dbReference type="PANTHER" id="PTHR43544">
    <property type="entry name" value="SHORT-CHAIN DEHYDROGENASE/REDUCTASE"/>
    <property type="match status" value="1"/>
</dbReference>
<sequence length="259" mass="27953">MAVAIVQGASRGLGLQFCKVLASRADVAKVIATSRKAENETALCNMQSQFPNKIVLINVDVTKEHNIKQVVPKIMEESTGKIDLLLNCSAILHPSGKGETSLRDVSFEGLRTTFETNTIGPVLIAKYFSPLLLKSSGLFGKQAGKKHSGILVNLTAKVSSISDNQVGGWYSYRLSKSALNMATKNLSIELGRGKSKVICVALHPGTVDTDLSRPYHKGVPADKLFSTEKSVNYLMSIIDKLSVEDTGKCLAWDGNAIPF</sequence>
<dbReference type="SUPFAM" id="SSF51735">
    <property type="entry name" value="NAD(P)-binding Rossmann-fold domains"/>
    <property type="match status" value="1"/>
</dbReference>
<dbReference type="InterPro" id="IPR051468">
    <property type="entry name" value="Fungal_SecMetab_SDRs"/>
</dbReference>
<keyword evidence="2" id="KW-1185">Reference proteome</keyword>
<evidence type="ECO:0000313" key="2">
    <source>
        <dbReference type="Proteomes" id="UP000820818"/>
    </source>
</evidence>
<dbReference type="AlphaFoldDB" id="A0AAD5PWA3"/>
<dbReference type="PRINTS" id="PR00081">
    <property type="entry name" value="GDHRDH"/>
</dbReference>
<accession>A0AAD5PWA3</accession>
<dbReference type="GO" id="GO:0016491">
    <property type="term" value="F:oxidoreductase activity"/>
    <property type="evidence" value="ECO:0007669"/>
    <property type="project" value="TreeGrafter"/>
</dbReference>
<dbReference type="Proteomes" id="UP000820818">
    <property type="component" value="Linkage Group LG3"/>
</dbReference>
<name>A0AAD5PWA3_9CRUS</name>
<protein>
    <submittedName>
        <fullName evidence="1">Uncharacterized protein</fullName>
    </submittedName>
</protein>
<dbReference type="GO" id="GO:0005737">
    <property type="term" value="C:cytoplasm"/>
    <property type="evidence" value="ECO:0007669"/>
    <property type="project" value="TreeGrafter"/>
</dbReference>
<reference evidence="1 2" key="1">
    <citation type="submission" date="2022-05" db="EMBL/GenBank/DDBJ databases">
        <title>A multi-omics perspective on studying reproductive biology in Daphnia sinensis.</title>
        <authorList>
            <person name="Jia J."/>
        </authorList>
    </citation>
    <scope>NUCLEOTIDE SEQUENCE [LARGE SCALE GENOMIC DNA]</scope>
    <source>
        <strain evidence="1 2">WSL</strain>
    </source>
</reference>
<comment type="caution">
    <text evidence="1">The sequence shown here is derived from an EMBL/GenBank/DDBJ whole genome shotgun (WGS) entry which is preliminary data.</text>
</comment>
<proteinExistence type="predicted"/>
<dbReference type="PANTHER" id="PTHR43544:SF12">
    <property type="entry name" value="NAD(P)-BINDING ROSSMANN-FOLD SUPERFAMILY PROTEIN"/>
    <property type="match status" value="1"/>
</dbReference>